<accession>A0A1A6C6I2</accession>
<dbReference type="InterPro" id="IPR013216">
    <property type="entry name" value="Methyltransf_11"/>
</dbReference>
<feature type="domain" description="Methyltransferase type 11" evidence="1">
    <location>
        <begin position="44"/>
        <end position="135"/>
    </location>
</feature>
<proteinExistence type="predicted"/>
<evidence type="ECO:0000259" key="1">
    <source>
        <dbReference type="Pfam" id="PF08241"/>
    </source>
</evidence>
<organism evidence="2 3">
    <name type="scientific">Acidihalobacter prosperus</name>
    <dbReference type="NCBI Taxonomy" id="160660"/>
    <lineage>
        <taxon>Bacteria</taxon>
        <taxon>Pseudomonadati</taxon>
        <taxon>Pseudomonadota</taxon>
        <taxon>Gammaproteobacteria</taxon>
        <taxon>Chromatiales</taxon>
        <taxon>Ectothiorhodospiraceae</taxon>
        <taxon>Acidihalobacter</taxon>
    </lineage>
</organism>
<dbReference type="InterPro" id="IPR050508">
    <property type="entry name" value="Methyltransf_Superfamily"/>
</dbReference>
<dbReference type="Pfam" id="PF08241">
    <property type="entry name" value="Methyltransf_11"/>
    <property type="match status" value="1"/>
</dbReference>
<dbReference type="GO" id="GO:0032259">
    <property type="term" value="P:methylation"/>
    <property type="evidence" value="ECO:0007669"/>
    <property type="project" value="UniProtKB-KW"/>
</dbReference>
<evidence type="ECO:0000313" key="3">
    <source>
        <dbReference type="Proteomes" id="UP000029273"/>
    </source>
</evidence>
<dbReference type="SUPFAM" id="SSF53335">
    <property type="entry name" value="S-adenosyl-L-methionine-dependent methyltransferases"/>
    <property type="match status" value="1"/>
</dbReference>
<dbReference type="RefSeq" id="WP_038088418.1">
    <property type="nucleotide sequence ID" value="NZ_JQSG02000002.1"/>
</dbReference>
<sequence length="200" mass="21911">MSLRGAYTLWAPVYDALLASGTHALRARSLRRLGSQSGRDIVLLGIGTGLDLPSLPPGNRYTGIDLTPAMLARANRRAQRLDLSISLQLGDVHRLDLPDASFDAVILHLILAVVPDPVACLREAARIARPDAPLLILDKFLKPGQAAPLRRLINPLMRRLATRTDVVFEAVLAQVPGLRLLEDRPVAAGGWFREITLERR</sequence>
<keyword evidence="3" id="KW-1185">Reference proteome</keyword>
<dbReference type="PANTHER" id="PTHR42912">
    <property type="entry name" value="METHYLTRANSFERASE"/>
    <property type="match status" value="1"/>
</dbReference>
<evidence type="ECO:0000313" key="2">
    <source>
        <dbReference type="EMBL" id="OBS10150.1"/>
    </source>
</evidence>
<reference evidence="2 3" key="1">
    <citation type="journal article" date="2014" name="Genome Announc.">
        <title>Draft Genome Sequence of the Iron-Oxidizing, Acidophilic, and Halotolerant 'Thiobacillus prosperus' Type Strain DSM 5130.</title>
        <authorList>
            <person name="Ossandon F.J."/>
            <person name="Cardenas J.P."/>
            <person name="Corbett M."/>
            <person name="Quatrini R."/>
            <person name="Holmes D.S."/>
            <person name="Watkin E."/>
        </authorList>
    </citation>
    <scope>NUCLEOTIDE SEQUENCE [LARGE SCALE GENOMIC DNA]</scope>
    <source>
        <strain evidence="2 3">DSM 5130</strain>
    </source>
</reference>
<protein>
    <submittedName>
        <fullName evidence="2">Phosphatidylethanolamine N-methyltransferase</fullName>
    </submittedName>
</protein>
<dbReference type="STRING" id="160660.BJI67_04315"/>
<dbReference type="Proteomes" id="UP000029273">
    <property type="component" value="Unassembled WGS sequence"/>
</dbReference>
<dbReference type="GO" id="GO:0008757">
    <property type="term" value="F:S-adenosylmethionine-dependent methyltransferase activity"/>
    <property type="evidence" value="ECO:0007669"/>
    <property type="project" value="InterPro"/>
</dbReference>
<comment type="caution">
    <text evidence="2">The sequence shown here is derived from an EMBL/GenBank/DDBJ whole genome shotgun (WGS) entry which is preliminary data.</text>
</comment>
<name>A0A1A6C6I2_9GAMM</name>
<dbReference type="Gene3D" id="3.40.50.150">
    <property type="entry name" value="Vaccinia Virus protein VP39"/>
    <property type="match status" value="1"/>
</dbReference>
<dbReference type="EMBL" id="JQSG02000002">
    <property type="protein sequence ID" value="OBS10150.1"/>
    <property type="molecule type" value="Genomic_DNA"/>
</dbReference>
<dbReference type="CDD" id="cd02440">
    <property type="entry name" value="AdoMet_MTases"/>
    <property type="match status" value="1"/>
</dbReference>
<dbReference type="InterPro" id="IPR029063">
    <property type="entry name" value="SAM-dependent_MTases_sf"/>
</dbReference>
<dbReference type="AlphaFoldDB" id="A0A1A6C6I2"/>
<gene>
    <name evidence="2" type="ORF">Thpro_021200</name>
</gene>
<dbReference type="OrthoDB" id="323463at2"/>